<dbReference type="InterPro" id="IPR036322">
    <property type="entry name" value="WD40_repeat_dom_sf"/>
</dbReference>
<dbReference type="AlphaFoldDB" id="A0A915MU50"/>
<dbReference type="WBParaSite" id="scaffold5558_cov181.g9703">
    <property type="protein sequence ID" value="scaffold5558_cov181.g9703"/>
    <property type="gene ID" value="scaffold5558_cov181.g9703"/>
</dbReference>
<dbReference type="SMART" id="SM00320">
    <property type="entry name" value="WD40"/>
    <property type="match status" value="2"/>
</dbReference>
<dbReference type="PANTHER" id="PTHR22847:SF637">
    <property type="entry name" value="WD REPEAT DOMAIN 5B"/>
    <property type="match status" value="1"/>
</dbReference>
<dbReference type="Pfam" id="PF00400">
    <property type="entry name" value="WD40"/>
    <property type="match status" value="2"/>
</dbReference>
<dbReference type="Proteomes" id="UP000887561">
    <property type="component" value="Unplaced"/>
</dbReference>
<evidence type="ECO:0000313" key="3">
    <source>
        <dbReference type="Proteomes" id="UP000887561"/>
    </source>
</evidence>
<keyword evidence="2" id="KW-0677">Repeat</keyword>
<protein>
    <submittedName>
        <fullName evidence="4">Uncharacterized protein</fullName>
    </submittedName>
</protein>
<keyword evidence="1" id="KW-0853">WD repeat</keyword>
<dbReference type="Gene3D" id="2.130.10.10">
    <property type="entry name" value="YVTN repeat-like/Quinoprotein amine dehydrogenase"/>
    <property type="match status" value="1"/>
</dbReference>
<dbReference type="SUPFAM" id="SSF50978">
    <property type="entry name" value="WD40 repeat-like"/>
    <property type="match status" value="1"/>
</dbReference>
<keyword evidence="3" id="KW-1185">Reference proteome</keyword>
<evidence type="ECO:0000256" key="2">
    <source>
        <dbReference type="ARBA" id="ARBA00022737"/>
    </source>
</evidence>
<sequence length="110" mass="12460">MGKVRKKTLTAGQKLGISDVCWSYDSRMVVSCSDDKTLKLFDITQQGKFIKTFRGHQNNVFCCNFNPRSTLLVSGSFNETNECHTDCVSTVRFSPSNTNPDRFCWMGQNC</sequence>
<proteinExistence type="predicted"/>
<name>A0A915MU50_MELJA</name>
<reference evidence="4" key="1">
    <citation type="submission" date="2022-11" db="UniProtKB">
        <authorList>
            <consortium name="WormBaseParasite"/>
        </authorList>
    </citation>
    <scope>IDENTIFICATION</scope>
</reference>
<dbReference type="InterPro" id="IPR001680">
    <property type="entry name" value="WD40_rpt"/>
</dbReference>
<dbReference type="PANTHER" id="PTHR22847">
    <property type="entry name" value="WD40 REPEAT PROTEIN"/>
    <property type="match status" value="1"/>
</dbReference>
<accession>A0A915MU50</accession>
<dbReference type="GO" id="GO:0042393">
    <property type="term" value="F:histone binding"/>
    <property type="evidence" value="ECO:0007669"/>
    <property type="project" value="TreeGrafter"/>
</dbReference>
<evidence type="ECO:0000256" key="1">
    <source>
        <dbReference type="ARBA" id="ARBA00022574"/>
    </source>
</evidence>
<dbReference type="GO" id="GO:0048188">
    <property type="term" value="C:Set1C/COMPASS complex"/>
    <property type="evidence" value="ECO:0007669"/>
    <property type="project" value="TreeGrafter"/>
</dbReference>
<dbReference type="InterPro" id="IPR015943">
    <property type="entry name" value="WD40/YVTN_repeat-like_dom_sf"/>
</dbReference>
<organism evidence="3 4">
    <name type="scientific">Meloidogyne javanica</name>
    <name type="common">Root-knot nematode worm</name>
    <dbReference type="NCBI Taxonomy" id="6303"/>
    <lineage>
        <taxon>Eukaryota</taxon>
        <taxon>Metazoa</taxon>
        <taxon>Ecdysozoa</taxon>
        <taxon>Nematoda</taxon>
        <taxon>Chromadorea</taxon>
        <taxon>Rhabditida</taxon>
        <taxon>Tylenchina</taxon>
        <taxon>Tylenchomorpha</taxon>
        <taxon>Tylenchoidea</taxon>
        <taxon>Meloidogynidae</taxon>
        <taxon>Meloidogyninae</taxon>
        <taxon>Meloidogyne</taxon>
        <taxon>Meloidogyne incognita group</taxon>
    </lineage>
</organism>
<evidence type="ECO:0000313" key="4">
    <source>
        <dbReference type="WBParaSite" id="scaffold5558_cov181.g9703"/>
    </source>
</evidence>